<name>A0A8T9CBZ1_9HELO</name>
<feature type="region of interest" description="Disordered" evidence="1">
    <location>
        <begin position="635"/>
        <end position="714"/>
    </location>
</feature>
<feature type="compositionally biased region" description="Basic and acidic residues" evidence="1">
    <location>
        <begin position="672"/>
        <end position="700"/>
    </location>
</feature>
<feature type="region of interest" description="Disordered" evidence="1">
    <location>
        <begin position="524"/>
        <end position="556"/>
    </location>
</feature>
<dbReference type="InterPro" id="IPR000938">
    <property type="entry name" value="CAP-Gly_domain"/>
</dbReference>
<organism evidence="3 4">
    <name type="scientific">Lachnellula suecica</name>
    <dbReference type="NCBI Taxonomy" id="602035"/>
    <lineage>
        <taxon>Eukaryota</taxon>
        <taxon>Fungi</taxon>
        <taxon>Dikarya</taxon>
        <taxon>Ascomycota</taxon>
        <taxon>Pezizomycotina</taxon>
        <taxon>Leotiomycetes</taxon>
        <taxon>Helotiales</taxon>
        <taxon>Lachnaceae</taxon>
        <taxon>Lachnellula</taxon>
    </lineage>
</organism>
<dbReference type="Proteomes" id="UP000469558">
    <property type="component" value="Unassembled WGS sequence"/>
</dbReference>
<dbReference type="Pfam" id="PF01302">
    <property type="entry name" value="CAP_GLY"/>
    <property type="match status" value="1"/>
</dbReference>
<feature type="region of interest" description="Disordered" evidence="1">
    <location>
        <begin position="322"/>
        <end position="373"/>
    </location>
</feature>
<feature type="compositionally biased region" description="Low complexity" evidence="1">
    <location>
        <begin position="344"/>
        <end position="353"/>
    </location>
</feature>
<feature type="compositionally biased region" description="Polar residues" evidence="1">
    <location>
        <begin position="19"/>
        <end position="29"/>
    </location>
</feature>
<feature type="region of interest" description="Disordered" evidence="1">
    <location>
        <begin position="1"/>
        <end position="29"/>
    </location>
</feature>
<comment type="caution">
    <text evidence="3">The sequence shown here is derived from an EMBL/GenBank/DDBJ whole genome shotgun (WGS) entry which is preliminary data.</text>
</comment>
<dbReference type="SUPFAM" id="SSF74924">
    <property type="entry name" value="Cap-Gly domain"/>
    <property type="match status" value="1"/>
</dbReference>
<evidence type="ECO:0000256" key="1">
    <source>
        <dbReference type="SAM" id="MobiDB-lite"/>
    </source>
</evidence>
<feature type="compositionally biased region" description="Polar residues" evidence="1">
    <location>
        <begin position="580"/>
        <end position="597"/>
    </location>
</feature>
<dbReference type="EMBL" id="QGMK01000207">
    <property type="protein sequence ID" value="TVY83289.1"/>
    <property type="molecule type" value="Genomic_DNA"/>
</dbReference>
<dbReference type="AlphaFoldDB" id="A0A8T9CBZ1"/>
<feature type="region of interest" description="Disordered" evidence="1">
    <location>
        <begin position="165"/>
        <end position="304"/>
    </location>
</feature>
<accession>A0A8T9CBZ1</accession>
<evidence type="ECO:0000313" key="3">
    <source>
        <dbReference type="EMBL" id="TVY83289.1"/>
    </source>
</evidence>
<feature type="region of interest" description="Disordered" evidence="1">
    <location>
        <begin position="571"/>
        <end position="612"/>
    </location>
</feature>
<sequence>MSTFTPRRSLARPRPSLVNGINTASSPNLSASYTGLQVPALAPNKTNARERLARKSSLSALTSSSLATIPDASEGYGLSSTRNMLPFTPSRGDGDLDVGELVDVPGNMHGTVKFIGTVQGKNGTFAGVELSEEFAKRGKNNGDVDGISYFATAIPGAGIFLPLNRATRRGSPSSRDGSFPLTPSTPSGGSHVKVAGQGNAYTPPTPSLPKFSQSVGPGRAPSPQFKKSRPSLPRPESPLRKPQITGRPSIGAPAPKTPSRYGSPAPEKFGQSVRGTKDSGDPSKRVGYTPKNGMGVGPRSASALGQVPMNISDDELTPIGVARTTNNGSMGSVSSFNAKMRPISRAASRTASRANDDEADRLRGQLEERDRQLREQASALAEMESSLAEVQTLMGNSEGTPRQNRGSMEDKDATQLRAILREKNEKIAMLTAEFDAHRADFRSTIDTLELASTETERVYEKRVEDLLQDIRELQERGEDVDSVARQLKQLEELVQELEEGLEDARRGEAEARGEVEFLRGEVERTRSELRREREKAAASNGISNGDSMSVSKEVEQRDDEIRGLKAIIHSLSRDAVPDTGSPNPELQKTPTQQQGRFTSHRHLGSGGDSVDERLAREKLERELLDLRTVIESKNNREEELEREVEQLRRGSASFSTSQRASGMTIGSSGTVTKDHSSTRDSKGTVVSWRDREPRSPESHRRGNTLETMPESDTYSSANESFCELCETSGHDILTCTNMFTPNGTQRDPSQHRTGKDVVKQGLKLSPVLHDDYKPAPLSPAKKLPPPSAAAPVPVKIIPNPMESGPVAGKESGVVNMDKWCGVCEREGHDSIDCPFEDAF</sequence>
<feature type="compositionally biased region" description="Basic and acidic residues" evidence="1">
    <location>
        <begin position="524"/>
        <end position="536"/>
    </location>
</feature>
<feature type="compositionally biased region" description="Polar residues" evidence="1">
    <location>
        <begin position="323"/>
        <end position="337"/>
    </location>
</feature>
<proteinExistence type="predicted"/>
<feature type="compositionally biased region" description="Basic and acidic residues" evidence="1">
    <location>
        <begin position="354"/>
        <end position="373"/>
    </location>
</feature>
<feature type="compositionally biased region" description="Polar residues" evidence="1">
    <location>
        <begin position="652"/>
        <end position="671"/>
    </location>
</feature>
<evidence type="ECO:0000259" key="2">
    <source>
        <dbReference type="PROSITE" id="PS50245"/>
    </source>
</evidence>
<feature type="compositionally biased region" description="Basic and acidic residues" evidence="1">
    <location>
        <begin position="275"/>
        <end position="284"/>
    </location>
</feature>
<dbReference type="PROSITE" id="PS50245">
    <property type="entry name" value="CAP_GLY_2"/>
    <property type="match status" value="1"/>
</dbReference>
<feature type="domain" description="CAP-Gly" evidence="2">
    <location>
        <begin position="116"/>
        <end position="162"/>
    </location>
</feature>
<protein>
    <submittedName>
        <fullName evidence="3">CAP-Gly domain-containing linker protein</fullName>
    </submittedName>
</protein>
<dbReference type="OrthoDB" id="2130750at2759"/>
<feature type="compositionally biased region" description="Polar residues" evidence="1">
    <location>
        <begin position="540"/>
        <end position="550"/>
    </location>
</feature>
<feature type="compositionally biased region" description="Low complexity" evidence="1">
    <location>
        <begin position="1"/>
        <end position="17"/>
    </location>
</feature>
<evidence type="ECO:0000313" key="4">
    <source>
        <dbReference type="Proteomes" id="UP000469558"/>
    </source>
</evidence>
<dbReference type="SMART" id="SM01052">
    <property type="entry name" value="CAP_GLY"/>
    <property type="match status" value="1"/>
</dbReference>
<feature type="compositionally biased region" description="Basic and acidic residues" evidence="1">
    <location>
        <begin position="635"/>
        <end position="648"/>
    </location>
</feature>
<gene>
    <name evidence="3" type="primary">Clip2</name>
    <name evidence="3" type="ORF">LSUE1_G001561</name>
</gene>
<feature type="compositionally biased region" description="Polar residues" evidence="1">
    <location>
        <begin position="704"/>
        <end position="714"/>
    </location>
</feature>
<dbReference type="Gene3D" id="2.30.30.190">
    <property type="entry name" value="CAP Gly-rich-like domain"/>
    <property type="match status" value="1"/>
</dbReference>
<dbReference type="InterPro" id="IPR036859">
    <property type="entry name" value="CAP-Gly_dom_sf"/>
</dbReference>
<feature type="compositionally biased region" description="Polar residues" evidence="1">
    <location>
        <begin position="170"/>
        <end position="188"/>
    </location>
</feature>
<reference evidence="3 4" key="1">
    <citation type="submission" date="2018-05" db="EMBL/GenBank/DDBJ databases">
        <title>Genome sequencing and assembly of the regulated plant pathogen Lachnellula willkommii and related sister species for the development of diagnostic species identification markers.</title>
        <authorList>
            <person name="Giroux E."/>
            <person name="Bilodeau G."/>
        </authorList>
    </citation>
    <scope>NUCLEOTIDE SEQUENCE [LARGE SCALE GENOMIC DNA]</scope>
    <source>
        <strain evidence="3 4">CBS 268.59</strain>
    </source>
</reference>
<keyword evidence="4" id="KW-1185">Reference proteome</keyword>